<dbReference type="InterPro" id="IPR003409">
    <property type="entry name" value="MORN"/>
</dbReference>
<keyword evidence="1" id="KW-0677">Repeat</keyword>
<dbReference type="SUPFAM" id="SSF82185">
    <property type="entry name" value="Histone H3 K4-specific methyltransferase SET7/9 N-terminal domain"/>
    <property type="match status" value="1"/>
</dbReference>
<organism evidence="3 4">
    <name type="scientific">Pseudocohnilembus persalinus</name>
    <name type="common">Ciliate</name>
    <dbReference type="NCBI Taxonomy" id="266149"/>
    <lineage>
        <taxon>Eukaryota</taxon>
        <taxon>Sar</taxon>
        <taxon>Alveolata</taxon>
        <taxon>Ciliophora</taxon>
        <taxon>Intramacronucleata</taxon>
        <taxon>Oligohymenophorea</taxon>
        <taxon>Scuticociliatia</taxon>
        <taxon>Philasterida</taxon>
        <taxon>Pseudocohnilembidae</taxon>
        <taxon>Pseudocohnilembus</taxon>
    </lineage>
</organism>
<sequence>MSSKNTKGSQKNLGSTKSLNKKQEEEVQQEQKEEEPAPQVQQVQQSGFGRFEYRNGIIYEGQWQLFDGVKMKHGEGTLIITVGNMSYETGNEEYRGSWEKDKMNGYGTYLYTSGAKYTGEWKDGQHHGKGIYEFSDGTLYEGEWRDHKMHGEGYYIDKNGQKWEGEFVEGVFQSKMQKELKTEKMLKAKEKEIFSTAVQFFSKFKAAFEKSDKKTFKENLTPFFSNPDEVKLYVQEPYPKFEEKQPQIWADAIEFCSQYTFSNVLRQVSSAKIIDPNLIQAQQFQGVGQIVEFKREQEDRTVQLVIVNKQNDEYTIVYFHDTYVPETKGKK</sequence>
<feature type="compositionally biased region" description="Polar residues" evidence="2">
    <location>
        <begin position="1"/>
        <end position="18"/>
    </location>
</feature>
<proteinExistence type="predicted"/>
<dbReference type="InParanoid" id="A0A0V0QW09"/>
<accession>A0A0V0QW09</accession>
<dbReference type="OrthoDB" id="437960at2759"/>
<feature type="region of interest" description="Disordered" evidence="2">
    <location>
        <begin position="1"/>
        <end position="44"/>
    </location>
</feature>
<dbReference type="Proteomes" id="UP000054937">
    <property type="component" value="Unassembled WGS sequence"/>
</dbReference>
<evidence type="ECO:0000313" key="3">
    <source>
        <dbReference type="EMBL" id="KRX06388.1"/>
    </source>
</evidence>
<protein>
    <recommendedName>
        <fullName evidence="5">MORN motif</fullName>
    </recommendedName>
</protein>
<evidence type="ECO:0000313" key="4">
    <source>
        <dbReference type="Proteomes" id="UP000054937"/>
    </source>
</evidence>
<comment type="caution">
    <text evidence="3">The sequence shown here is derived from an EMBL/GenBank/DDBJ whole genome shotgun (WGS) entry which is preliminary data.</text>
</comment>
<dbReference type="AlphaFoldDB" id="A0A0V0QW09"/>
<gene>
    <name evidence="3" type="ORF">PPERSA_05001</name>
</gene>
<dbReference type="SMART" id="SM00698">
    <property type="entry name" value="MORN"/>
    <property type="match status" value="3"/>
</dbReference>
<feature type="compositionally biased region" description="Basic and acidic residues" evidence="2">
    <location>
        <begin position="21"/>
        <end position="35"/>
    </location>
</feature>
<evidence type="ECO:0000256" key="1">
    <source>
        <dbReference type="ARBA" id="ARBA00022737"/>
    </source>
</evidence>
<evidence type="ECO:0008006" key="5">
    <source>
        <dbReference type="Google" id="ProtNLM"/>
    </source>
</evidence>
<dbReference type="OMA" id="NMTPFFA"/>
<dbReference type="GO" id="GO:0005829">
    <property type="term" value="C:cytosol"/>
    <property type="evidence" value="ECO:0007669"/>
    <property type="project" value="TreeGrafter"/>
</dbReference>
<reference evidence="3 4" key="1">
    <citation type="journal article" date="2015" name="Sci. Rep.">
        <title>Genome of the facultative scuticociliatosis pathogen Pseudocohnilembus persalinus provides insight into its virulence through horizontal gene transfer.</title>
        <authorList>
            <person name="Xiong J."/>
            <person name="Wang G."/>
            <person name="Cheng J."/>
            <person name="Tian M."/>
            <person name="Pan X."/>
            <person name="Warren A."/>
            <person name="Jiang C."/>
            <person name="Yuan D."/>
            <person name="Miao W."/>
        </authorList>
    </citation>
    <scope>NUCLEOTIDE SEQUENCE [LARGE SCALE GENOMIC DNA]</scope>
    <source>
        <strain evidence="3">36N120E</strain>
    </source>
</reference>
<dbReference type="EMBL" id="LDAU01000096">
    <property type="protein sequence ID" value="KRX06388.1"/>
    <property type="molecule type" value="Genomic_DNA"/>
</dbReference>
<keyword evidence="4" id="KW-1185">Reference proteome</keyword>
<name>A0A0V0QW09_PSEPJ</name>
<dbReference type="Gene3D" id="2.20.110.10">
    <property type="entry name" value="Histone H3 K4-specific methyltransferase SET7/9 N-terminal domain"/>
    <property type="match status" value="2"/>
</dbReference>
<evidence type="ECO:0000256" key="2">
    <source>
        <dbReference type="SAM" id="MobiDB-lite"/>
    </source>
</evidence>
<dbReference type="PANTHER" id="PTHR43215:SF14">
    <property type="entry name" value="RADIAL SPOKE HEAD 1 HOMOLOG"/>
    <property type="match status" value="1"/>
</dbReference>
<dbReference type="PANTHER" id="PTHR43215">
    <property type="entry name" value="RADIAL SPOKE HEAD 1 HOMOLOG"/>
    <property type="match status" value="1"/>
</dbReference>
<dbReference type="Pfam" id="PF02493">
    <property type="entry name" value="MORN"/>
    <property type="match status" value="3"/>
</dbReference>